<sequence>MAEENPIPKEDDFEIRNELEFLIQSGRDGMVSLRTIFQASLRANLWMVLNRKLEPGDSLSKVQSLMATNEEGEQLLTLFTGKERCEGFLGKREGYEYPTPFPAPMLLDNMGENMGLVINPGLPVGIQISAEGVKTLKREVGRGWLENIPEAPEGDEQQQIQ</sequence>
<name>A0ABT1G7U5_9GAMM</name>
<evidence type="ECO:0000313" key="2">
    <source>
        <dbReference type="EMBL" id="MCP1727365.1"/>
    </source>
</evidence>
<gene>
    <name evidence="2" type="ORF">J2T60_001330</name>
</gene>
<dbReference type="Proteomes" id="UP001523550">
    <property type="component" value="Unassembled WGS sequence"/>
</dbReference>
<evidence type="ECO:0000259" key="1">
    <source>
        <dbReference type="Pfam" id="PF07179"/>
    </source>
</evidence>
<dbReference type="RefSeq" id="WP_253447167.1">
    <property type="nucleotide sequence ID" value="NZ_JALJYF010000001.1"/>
</dbReference>
<evidence type="ECO:0000313" key="3">
    <source>
        <dbReference type="Proteomes" id="UP001523550"/>
    </source>
</evidence>
<accession>A0ABT1G7U5</accession>
<keyword evidence="3" id="KW-1185">Reference proteome</keyword>
<organism evidence="2 3">
    <name type="scientific">Natronospira proteinivora</name>
    <dbReference type="NCBI Taxonomy" id="1807133"/>
    <lineage>
        <taxon>Bacteria</taxon>
        <taxon>Pseudomonadati</taxon>
        <taxon>Pseudomonadota</taxon>
        <taxon>Gammaproteobacteria</taxon>
        <taxon>Natronospirales</taxon>
        <taxon>Natronospiraceae</taxon>
        <taxon>Natronospira</taxon>
    </lineage>
</organism>
<dbReference type="Pfam" id="PF07179">
    <property type="entry name" value="SseB"/>
    <property type="match status" value="1"/>
</dbReference>
<proteinExistence type="predicted"/>
<dbReference type="InterPro" id="IPR009839">
    <property type="entry name" value="SseB_N"/>
</dbReference>
<feature type="domain" description="SseB protein N-terminal" evidence="1">
    <location>
        <begin position="35"/>
        <end position="134"/>
    </location>
</feature>
<reference evidence="2 3" key="1">
    <citation type="submission" date="2022-03" db="EMBL/GenBank/DDBJ databases">
        <title>Genomic Encyclopedia of Type Strains, Phase III (KMG-III): the genomes of soil and plant-associated and newly described type strains.</title>
        <authorList>
            <person name="Whitman W."/>
        </authorList>
    </citation>
    <scope>NUCLEOTIDE SEQUENCE [LARGE SCALE GENOMIC DNA]</scope>
    <source>
        <strain evidence="2 3">BSker1</strain>
    </source>
</reference>
<comment type="caution">
    <text evidence="2">The sequence shown here is derived from an EMBL/GenBank/DDBJ whole genome shotgun (WGS) entry which is preliminary data.</text>
</comment>
<dbReference type="EMBL" id="JALJYF010000001">
    <property type="protein sequence ID" value="MCP1727365.1"/>
    <property type="molecule type" value="Genomic_DNA"/>
</dbReference>
<protein>
    <recommendedName>
        <fullName evidence="1">SseB protein N-terminal domain-containing protein</fullName>
    </recommendedName>
</protein>